<feature type="transmembrane region" description="Helical" evidence="1">
    <location>
        <begin position="144"/>
        <end position="164"/>
    </location>
</feature>
<keyword evidence="1" id="KW-1133">Transmembrane helix</keyword>
<sequence length="221" mass="25842">MALFTGEGYYIEPGHYNYQIRIDDFQVICDMAEEKAAAGEGEKKDIVADVAGKKKSQGIFSRLWNGIFRVRGDDFEKRLQHISKEEAAVLARLKRRSLTWRRMARNLIIFSVIFEIIAVCYAIITTRAVDMNWKMRAFRVLPMFLLPALSTLAYTTFLSFTRMCDRKDQKTLERLRAERQAKIDELKEKTNYYITQQLIQMVFWGLKLNSGNDCCLFLYIC</sequence>
<protein>
    <recommendedName>
        <fullName evidence="4">Transmembrane protein</fullName>
    </recommendedName>
</protein>
<accession>A0AAV6PAR2</accession>
<dbReference type="InterPro" id="IPR040115">
    <property type="entry name" value="Lnp"/>
</dbReference>
<dbReference type="EMBL" id="JAGKQH010000001">
    <property type="protein sequence ID" value="KAG6608195.1"/>
    <property type="molecule type" value="Genomic_DNA"/>
</dbReference>
<evidence type="ECO:0008006" key="4">
    <source>
        <dbReference type="Google" id="ProtNLM"/>
    </source>
</evidence>
<comment type="caution">
    <text evidence="2">The sequence shown here is derived from an EMBL/GenBank/DDBJ whole genome shotgun (WGS) entry which is preliminary data.</text>
</comment>
<evidence type="ECO:0000313" key="3">
    <source>
        <dbReference type="Proteomes" id="UP000685013"/>
    </source>
</evidence>
<gene>
    <name evidence="2" type="ORF">SDJN03_01537</name>
</gene>
<keyword evidence="1" id="KW-0812">Transmembrane</keyword>
<dbReference type="PANTHER" id="PTHR22166">
    <property type="entry name" value="ENDOPLASMIC RETICULUM JUNCTION FORMATION PROTEIN LUNAPARK"/>
    <property type="match status" value="1"/>
</dbReference>
<reference evidence="2 3" key="1">
    <citation type="journal article" date="2021" name="Hortic Res">
        <title>The domestication of Cucurbita argyrosperma as revealed by the genome of its wild relative.</title>
        <authorList>
            <person name="Barrera-Redondo J."/>
            <person name="Sanchez-de la Vega G."/>
            <person name="Aguirre-Liguori J.A."/>
            <person name="Castellanos-Morales G."/>
            <person name="Gutierrez-Guerrero Y.T."/>
            <person name="Aguirre-Dugua X."/>
            <person name="Aguirre-Planter E."/>
            <person name="Tenaillon M.I."/>
            <person name="Lira-Saade R."/>
            <person name="Eguiarte L.E."/>
        </authorList>
    </citation>
    <scope>NUCLEOTIDE SEQUENCE [LARGE SCALE GENOMIC DNA]</scope>
    <source>
        <strain evidence="2">JBR-2021</strain>
    </source>
</reference>
<proteinExistence type="predicted"/>
<dbReference type="GO" id="GO:0071786">
    <property type="term" value="P:endoplasmic reticulum tubular network organization"/>
    <property type="evidence" value="ECO:0007669"/>
    <property type="project" value="InterPro"/>
</dbReference>
<evidence type="ECO:0000256" key="1">
    <source>
        <dbReference type="SAM" id="Phobius"/>
    </source>
</evidence>
<dbReference type="AlphaFoldDB" id="A0AAV6PAR2"/>
<dbReference type="PANTHER" id="PTHR22166:SF12">
    <property type="entry name" value="ENDOPLASMIC RETICULUM JUNCTION FORMATION PROTEIN LUNAPARK"/>
    <property type="match status" value="1"/>
</dbReference>
<feature type="transmembrane region" description="Helical" evidence="1">
    <location>
        <begin position="104"/>
        <end position="124"/>
    </location>
</feature>
<dbReference type="Proteomes" id="UP000685013">
    <property type="component" value="Chromosome 1"/>
</dbReference>
<organism evidence="2 3">
    <name type="scientific">Cucurbita argyrosperma subsp. sororia</name>
    <dbReference type="NCBI Taxonomy" id="37648"/>
    <lineage>
        <taxon>Eukaryota</taxon>
        <taxon>Viridiplantae</taxon>
        <taxon>Streptophyta</taxon>
        <taxon>Embryophyta</taxon>
        <taxon>Tracheophyta</taxon>
        <taxon>Spermatophyta</taxon>
        <taxon>Magnoliopsida</taxon>
        <taxon>eudicotyledons</taxon>
        <taxon>Gunneridae</taxon>
        <taxon>Pentapetalae</taxon>
        <taxon>rosids</taxon>
        <taxon>fabids</taxon>
        <taxon>Cucurbitales</taxon>
        <taxon>Cucurbitaceae</taxon>
        <taxon>Cucurbiteae</taxon>
        <taxon>Cucurbita</taxon>
    </lineage>
</organism>
<evidence type="ECO:0000313" key="2">
    <source>
        <dbReference type="EMBL" id="KAG6608195.1"/>
    </source>
</evidence>
<keyword evidence="3" id="KW-1185">Reference proteome</keyword>
<keyword evidence="1" id="KW-0472">Membrane</keyword>
<name>A0AAV6PAR2_9ROSI</name>
<feature type="non-terminal residue" evidence="2">
    <location>
        <position position="1"/>
    </location>
</feature>
<dbReference type="GO" id="GO:0071782">
    <property type="term" value="C:endoplasmic reticulum tubular network"/>
    <property type="evidence" value="ECO:0007669"/>
    <property type="project" value="TreeGrafter"/>
</dbReference>